<dbReference type="AlphaFoldDB" id="A0A6J4R8M8"/>
<dbReference type="EMBL" id="CADCVE010000089">
    <property type="protein sequence ID" value="CAA9462130.1"/>
    <property type="molecule type" value="Genomic_DNA"/>
</dbReference>
<gene>
    <name evidence="1" type="ORF">AVDCRST_MAG28-3471</name>
</gene>
<protein>
    <submittedName>
        <fullName evidence="1">Uncharacterized protein</fullName>
    </submittedName>
</protein>
<accession>A0A6J4R8M8</accession>
<sequence>MGTHEGEVRSIIASTVGGVMTKDVGAITGDLEVATCPTKSEGLQVAVRYAGAYEWYTVEGGPIELGKAGGLTPLVPYEFHERIASHLTAPGRIVDGNEEPVSLRGFSL</sequence>
<proteinExistence type="predicted"/>
<reference evidence="1" key="1">
    <citation type="submission" date="2020-02" db="EMBL/GenBank/DDBJ databases">
        <authorList>
            <person name="Meier V. D."/>
        </authorList>
    </citation>
    <scope>NUCLEOTIDE SEQUENCE</scope>
    <source>
        <strain evidence="1">AVDCRST_MAG28</strain>
    </source>
</reference>
<name>A0A6J4R8M8_9ACTN</name>
<organism evidence="1">
    <name type="scientific">uncultured Rubrobacteraceae bacterium</name>
    <dbReference type="NCBI Taxonomy" id="349277"/>
    <lineage>
        <taxon>Bacteria</taxon>
        <taxon>Bacillati</taxon>
        <taxon>Actinomycetota</taxon>
        <taxon>Rubrobacteria</taxon>
        <taxon>Rubrobacterales</taxon>
        <taxon>Rubrobacteraceae</taxon>
        <taxon>environmental samples</taxon>
    </lineage>
</organism>
<evidence type="ECO:0000313" key="1">
    <source>
        <dbReference type="EMBL" id="CAA9462130.1"/>
    </source>
</evidence>